<name>A0ABW5A2E8_9BACL</name>
<accession>A0ABW5A2E8</accession>
<reference evidence="2" key="1">
    <citation type="journal article" date="2019" name="Int. J. Syst. Evol. Microbiol.">
        <title>The Global Catalogue of Microorganisms (GCM) 10K type strain sequencing project: providing services to taxonomists for standard genome sequencing and annotation.</title>
        <authorList>
            <consortium name="The Broad Institute Genomics Platform"/>
            <consortium name="The Broad Institute Genome Sequencing Center for Infectious Disease"/>
            <person name="Wu L."/>
            <person name="Ma J."/>
        </authorList>
    </citation>
    <scope>NUCLEOTIDE SEQUENCE [LARGE SCALE GENOMIC DNA]</scope>
    <source>
        <strain evidence="2">CGMCC 1.13574</strain>
    </source>
</reference>
<dbReference type="Proteomes" id="UP001597343">
    <property type="component" value="Unassembled WGS sequence"/>
</dbReference>
<dbReference type="EMBL" id="JBHUIO010000025">
    <property type="protein sequence ID" value="MFD2172422.1"/>
    <property type="molecule type" value="Genomic_DNA"/>
</dbReference>
<proteinExistence type="predicted"/>
<dbReference type="RefSeq" id="WP_386049807.1">
    <property type="nucleotide sequence ID" value="NZ_JBHUIO010000025.1"/>
</dbReference>
<comment type="caution">
    <text evidence="1">The sequence shown here is derived from an EMBL/GenBank/DDBJ whole genome shotgun (WGS) entry which is preliminary data.</text>
</comment>
<protein>
    <submittedName>
        <fullName evidence="1">Uncharacterized protein</fullName>
    </submittedName>
</protein>
<evidence type="ECO:0000313" key="1">
    <source>
        <dbReference type="EMBL" id="MFD2172422.1"/>
    </source>
</evidence>
<gene>
    <name evidence="1" type="ORF">ACFSOY_20980</name>
</gene>
<organism evidence="1 2">
    <name type="scientific">Tumebacillus lipolyticus</name>
    <dbReference type="NCBI Taxonomy" id="1280370"/>
    <lineage>
        <taxon>Bacteria</taxon>
        <taxon>Bacillati</taxon>
        <taxon>Bacillota</taxon>
        <taxon>Bacilli</taxon>
        <taxon>Bacillales</taxon>
        <taxon>Alicyclobacillaceae</taxon>
        <taxon>Tumebacillus</taxon>
    </lineage>
</organism>
<keyword evidence="2" id="KW-1185">Reference proteome</keyword>
<evidence type="ECO:0000313" key="2">
    <source>
        <dbReference type="Proteomes" id="UP001597343"/>
    </source>
</evidence>
<sequence length="99" mass="10894">MQLYNVIGLTKTIAADLADKSLVLHLKMCDALETHSISTCDIDKIDAELSAMMETSKRLRDVATVGEVPGVTIMQKIHEVTVCPVISLPWARDRVIADE</sequence>